<dbReference type="OrthoDB" id="6126851at2759"/>
<dbReference type="SMART" id="SM00980">
    <property type="entry name" value="THAP"/>
    <property type="match status" value="1"/>
</dbReference>
<evidence type="ECO:0000256" key="1">
    <source>
        <dbReference type="ARBA" id="ARBA00022723"/>
    </source>
</evidence>
<name>A0A8T2K5G0_9PIPI</name>
<dbReference type="PANTHER" id="PTHR28624:SF1">
    <property type="entry name" value="MITOCHONDRIAL POTASSIUM CHANNEL"/>
    <property type="match status" value="1"/>
</dbReference>
<gene>
    <name evidence="7" type="ORF">GDO86_003792</name>
</gene>
<reference evidence="7" key="1">
    <citation type="thesis" date="2020" institute="ProQuest LLC" country="789 East Eisenhower Parkway, Ann Arbor, MI, USA">
        <title>Comparative Genomics and Chromosome Evolution.</title>
        <authorList>
            <person name="Mudd A.B."/>
        </authorList>
    </citation>
    <scope>NUCLEOTIDE SEQUENCE</scope>
    <source>
        <strain evidence="7">Female2</strain>
        <tissue evidence="7">Blood</tissue>
    </source>
</reference>
<keyword evidence="1" id="KW-0479">Metal-binding</keyword>
<dbReference type="GO" id="GO:0003677">
    <property type="term" value="F:DNA binding"/>
    <property type="evidence" value="ECO:0007669"/>
    <property type="project" value="UniProtKB-UniRule"/>
</dbReference>
<protein>
    <recommendedName>
        <fullName evidence="6">THAP-type domain-containing protein</fullName>
    </recommendedName>
</protein>
<evidence type="ECO:0000313" key="8">
    <source>
        <dbReference type="Proteomes" id="UP000812440"/>
    </source>
</evidence>
<keyword evidence="8" id="KW-1185">Reference proteome</keyword>
<dbReference type="EMBL" id="JAACNH010000002">
    <property type="protein sequence ID" value="KAG8451728.1"/>
    <property type="molecule type" value="Genomic_DNA"/>
</dbReference>
<dbReference type="AlphaFoldDB" id="A0A8T2K5G0"/>
<keyword evidence="3" id="KW-0862">Zinc</keyword>
<dbReference type="InterPro" id="IPR006612">
    <property type="entry name" value="THAP_Znf"/>
</dbReference>
<dbReference type="SUPFAM" id="SSF57716">
    <property type="entry name" value="Glucocorticoid receptor-like (DNA-binding domain)"/>
    <property type="match status" value="1"/>
</dbReference>
<evidence type="ECO:0000256" key="3">
    <source>
        <dbReference type="ARBA" id="ARBA00022833"/>
    </source>
</evidence>
<organism evidence="7 8">
    <name type="scientific">Hymenochirus boettgeri</name>
    <name type="common">Congo dwarf clawed frog</name>
    <dbReference type="NCBI Taxonomy" id="247094"/>
    <lineage>
        <taxon>Eukaryota</taxon>
        <taxon>Metazoa</taxon>
        <taxon>Chordata</taxon>
        <taxon>Craniata</taxon>
        <taxon>Vertebrata</taxon>
        <taxon>Euteleostomi</taxon>
        <taxon>Amphibia</taxon>
        <taxon>Batrachia</taxon>
        <taxon>Anura</taxon>
        <taxon>Pipoidea</taxon>
        <taxon>Pipidae</taxon>
        <taxon>Pipinae</taxon>
        <taxon>Hymenochirus</taxon>
    </lineage>
</organism>
<keyword evidence="4 5" id="KW-0238">DNA-binding</keyword>
<dbReference type="Proteomes" id="UP000812440">
    <property type="component" value="Chromosome 2"/>
</dbReference>
<evidence type="ECO:0000259" key="6">
    <source>
        <dbReference type="PROSITE" id="PS50950"/>
    </source>
</evidence>
<comment type="caution">
    <text evidence="7">The sequence shown here is derived from an EMBL/GenBank/DDBJ whole genome shotgun (WGS) entry which is preliminary data.</text>
</comment>
<dbReference type="InterPro" id="IPR037660">
    <property type="entry name" value="CCDC51"/>
</dbReference>
<keyword evidence="2 5" id="KW-0863">Zinc-finger</keyword>
<dbReference type="SMART" id="SM00692">
    <property type="entry name" value="DM3"/>
    <property type="match status" value="1"/>
</dbReference>
<evidence type="ECO:0000256" key="2">
    <source>
        <dbReference type="ARBA" id="ARBA00022771"/>
    </source>
</evidence>
<proteinExistence type="predicted"/>
<dbReference type="GO" id="GO:0008270">
    <property type="term" value="F:zinc ion binding"/>
    <property type="evidence" value="ECO:0007669"/>
    <property type="project" value="UniProtKB-KW"/>
</dbReference>
<evidence type="ECO:0000256" key="4">
    <source>
        <dbReference type="ARBA" id="ARBA00023125"/>
    </source>
</evidence>
<evidence type="ECO:0000256" key="5">
    <source>
        <dbReference type="PROSITE-ProRule" id="PRU00309"/>
    </source>
</evidence>
<accession>A0A8T2K5G0</accession>
<dbReference type="PANTHER" id="PTHR28624">
    <property type="entry name" value="COILED-COIL DOMAIN-CONTAINING PROTEIN 51"/>
    <property type="match status" value="1"/>
</dbReference>
<sequence length="769" mass="88493">MIYCFVKACSHKGGQKHIYPDIVFHSFPHDMDLIRNWLMQTGQKFINLEEMVQKIYGGVKANIYRICSAHFTSDQYIMKGSRRVLSPNAVPTIFPSSETSTSGLYQINVPAPKRKRVEDDNIPSTTSTVVRIMRRLVTVSTQTDLKMWNTDASVNTDYWSNTKDKGIQVNTMGTQSGLKEKNVKQRQVLNDHYYGPISFTPLEAVMETESVCKTETKEEMDILPISELPLPASIEQLRHVQDVSFGIKVEHADRKSLTFSSLSETSINFTNTEEKTYVSQRKYIVFEDNITQLLHHVKCQFNDNSPCNKPIVNIEKNVEGTMVTFTLRCLDDHVAMKWSTQPVLKKAPVGNLMMAASILFSGSSFTKVKELFDLFGVESFGKSSYYKYQQNYLFPAIHRRWSLEKKEIDEDLKGRAVVLAGDGQFDCTGHSAKYFVYSLQDQYNDKIVDFHIEELCPDKPSVVVKKTAFEKCLENLLKKNVDVRVVATDRPISIRKFLSTTYPEIEHQVDVWHLAKSVSKQLVAASKKRGCSDLKTWITPIINHLLWCAQSCEQDQDKILDKWKSVMFHIANKHTFPSLKHYKKCGHGPIENSDNIVWINSRHRAHETLQKIIFNPRLLKDLKHVTRFCHTGSLEVFHNKVLKYRPKTLSYDIDAMDARTILAILSHNHNIRREQATIKVPTRYSDSLGEKRFRSVFPKQQKDWIAKPVLEAVVDDHLYDLIQDALDLLSGEITFHWASKSSHVPENVLTKERPPKKDILAKHMSRFNR</sequence>
<dbReference type="Pfam" id="PF05485">
    <property type="entry name" value="THAP"/>
    <property type="match status" value="1"/>
</dbReference>
<evidence type="ECO:0000313" key="7">
    <source>
        <dbReference type="EMBL" id="KAG8451728.1"/>
    </source>
</evidence>
<dbReference type="PROSITE" id="PS50950">
    <property type="entry name" value="ZF_THAP"/>
    <property type="match status" value="1"/>
</dbReference>
<feature type="domain" description="THAP-type" evidence="6">
    <location>
        <begin position="1"/>
        <end position="94"/>
    </location>
</feature>